<dbReference type="Proteomes" id="UP001596119">
    <property type="component" value="Unassembled WGS sequence"/>
</dbReference>
<protein>
    <submittedName>
        <fullName evidence="4">TetR/AcrR family transcriptional regulator</fullName>
    </submittedName>
</protein>
<evidence type="ECO:0000313" key="4">
    <source>
        <dbReference type="EMBL" id="MFC5950466.1"/>
    </source>
</evidence>
<evidence type="ECO:0000259" key="3">
    <source>
        <dbReference type="PROSITE" id="PS50977"/>
    </source>
</evidence>
<dbReference type="EMBL" id="JBHSQK010000047">
    <property type="protein sequence ID" value="MFC5950466.1"/>
    <property type="molecule type" value="Genomic_DNA"/>
</dbReference>
<feature type="DNA-binding region" description="H-T-H motif" evidence="2">
    <location>
        <begin position="34"/>
        <end position="53"/>
    </location>
</feature>
<dbReference type="PANTHER" id="PTHR30055:SF235">
    <property type="entry name" value="TRANSCRIPTIONAL REGULATORY PROTEIN"/>
    <property type="match status" value="1"/>
</dbReference>
<dbReference type="InterPro" id="IPR009057">
    <property type="entry name" value="Homeodomain-like_sf"/>
</dbReference>
<evidence type="ECO:0000256" key="2">
    <source>
        <dbReference type="PROSITE-ProRule" id="PRU00335"/>
    </source>
</evidence>
<sequence>MARSRTVHDGERTRDALIDAAAELFAEHGVDAVSVRSINKAAGVAPAAVHYHFGSRDGLLQAVLVRDGDAVLRRVAELARVLAARPTVPTARELVLCVARPYLELLQREPVRGRHWLRVVAQLTLSDDERLERTASEASALLLAQVRRRFGDGSDPVLRWALAVTTLVQMLGGPLAHDDDQVEALLNFVCGGLEAADRRRGRVAVVGD</sequence>
<evidence type="ECO:0000256" key="1">
    <source>
        <dbReference type="ARBA" id="ARBA00023125"/>
    </source>
</evidence>
<dbReference type="InterPro" id="IPR001647">
    <property type="entry name" value="HTH_TetR"/>
</dbReference>
<keyword evidence="1 2" id="KW-0238">DNA-binding</keyword>
<comment type="caution">
    <text evidence="4">The sequence shown here is derived from an EMBL/GenBank/DDBJ whole genome shotgun (WGS) entry which is preliminary data.</text>
</comment>
<dbReference type="SUPFAM" id="SSF46689">
    <property type="entry name" value="Homeodomain-like"/>
    <property type="match status" value="1"/>
</dbReference>
<dbReference type="PANTHER" id="PTHR30055">
    <property type="entry name" value="HTH-TYPE TRANSCRIPTIONAL REGULATOR RUTR"/>
    <property type="match status" value="1"/>
</dbReference>
<dbReference type="PRINTS" id="PR00455">
    <property type="entry name" value="HTHTETR"/>
</dbReference>
<gene>
    <name evidence="4" type="ORF">ACFQH9_19535</name>
</gene>
<reference evidence="5" key="1">
    <citation type="journal article" date="2019" name="Int. J. Syst. Evol. Microbiol.">
        <title>The Global Catalogue of Microorganisms (GCM) 10K type strain sequencing project: providing services to taxonomists for standard genome sequencing and annotation.</title>
        <authorList>
            <consortium name="The Broad Institute Genomics Platform"/>
            <consortium name="The Broad Institute Genome Sequencing Center for Infectious Disease"/>
            <person name="Wu L."/>
            <person name="Ma J."/>
        </authorList>
    </citation>
    <scope>NUCLEOTIDE SEQUENCE [LARGE SCALE GENOMIC DNA]</scope>
    <source>
        <strain evidence="5">CGMCC 4.7397</strain>
    </source>
</reference>
<keyword evidence="5" id="KW-1185">Reference proteome</keyword>
<accession>A0ABW1I9V5</accession>
<name>A0ABW1I9V5_9PSEU</name>
<dbReference type="PROSITE" id="PS50977">
    <property type="entry name" value="HTH_TETR_2"/>
    <property type="match status" value="1"/>
</dbReference>
<dbReference type="Gene3D" id="1.10.357.10">
    <property type="entry name" value="Tetracycline Repressor, domain 2"/>
    <property type="match status" value="1"/>
</dbReference>
<proteinExistence type="predicted"/>
<feature type="domain" description="HTH tetR-type" evidence="3">
    <location>
        <begin position="11"/>
        <end position="71"/>
    </location>
</feature>
<evidence type="ECO:0000313" key="5">
    <source>
        <dbReference type="Proteomes" id="UP001596119"/>
    </source>
</evidence>
<dbReference type="RefSeq" id="WP_379567599.1">
    <property type="nucleotide sequence ID" value="NZ_JBHSQK010000047.1"/>
</dbReference>
<dbReference type="InterPro" id="IPR050109">
    <property type="entry name" value="HTH-type_TetR-like_transc_reg"/>
</dbReference>
<dbReference type="Pfam" id="PF00440">
    <property type="entry name" value="TetR_N"/>
    <property type="match status" value="1"/>
</dbReference>
<organism evidence="4 5">
    <name type="scientific">Pseudonocardia lutea</name>
    <dbReference type="NCBI Taxonomy" id="2172015"/>
    <lineage>
        <taxon>Bacteria</taxon>
        <taxon>Bacillati</taxon>
        <taxon>Actinomycetota</taxon>
        <taxon>Actinomycetes</taxon>
        <taxon>Pseudonocardiales</taxon>
        <taxon>Pseudonocardiaceae</taxon>
        <taxon>Pseudonocardia</taxon>
    </lineage>
</organism>